<gene>
    <name evidence="2" type="ORF">FMOSSE_LOCUS6895</name>
</gene>
<comment type="caution">
    <text evidence="2">The sequence shown here is derived from an EMBL/GenBank/DDBJ whole genome shotgun (WGS) entry which is preliminary data.</text>
</comment>
<sequence>MPILGSEKGDSVLEHGIEETAEKAPAPEHEDVEKSCVYSYGKDLPRDECENVNEG</sequence>
<dbReference type="AlphaFoldDB" id="A0A9N9B8Y4"/>
<evidence type="ECO:0000313" key="3">
    <source>
        <dbReference type="Proteomes" id="UP000789375"/>
    </source>
</evidence>
<evidence type="ECO:0000313" key="2">
    <source>
        <dbReference type="EMBL" id="CAG8559715.1"/>
    </source>
</evidence>
<proteinExistence type="predicted"/>
<feature type="compositionally biased region" description="Basic and acidic residues" evidence="1">
    <location>
        <begin position="7"/>
        <end position="33"/>
    </location>
</feature>
<evidence type="ECO:0000256" key="1">
    <source>
        <dbReference type="SAM" id="MobiDB-lite"/>
    </source>
</evidence>
<dbReference type="EMBL" id="CAJVPP010001509">
    <property type="protein sequence ID" value="CAG8559715.1"/>
    <property type="molecule type" value="Genomic_DNA"/>
</dbReference>
<dbReference type="Proteomes" id="UP000789375">
    <property type="component" value="Unassembled WGS sequence"/>
</dbReference>
<keyword evidence="3" id="KW-1185">Reference proteome</keyword>
<organism evidence="2 3">
    <name type="scientific">Funneliformis mosseae</name>
    <name type="common">Endomycorrhizal fungus</name>
    <name type="synonym">Glomus mosseae</name>
    <dbReference type="NCBI Taxonomy" id="27381"/>
    <lineage>
        <taxon>Eukaryota</taxon>
        <taxon>Fungi</taxon>
        <taxon>Fungi incertae sedis</taxon>
        <taxon>Mucoromycota</taxon>
        <taxon>Glomeromycotina</taxon>
        <taxon>Glomeromycetes</taxon>
        <taxon>Glomerales</taxon>
        <taxon>Glomeraceae</taxon>
        <taxon>Funneliformis</taxon>
    </lineage>
</organism>
<feature type="region of interest" description="Disordered" evidence="1">
    <location>
        <begin position="1"/>
        <end position="33"/>
    </location>
</feature>
<name>A0A9N9B8Y4_FUNMO</name>
<reference evidence="2" key="1">
    <citation type="submission" date="2021-06" db="EMBL/GenBank/DDBJ databases">
        <authorList>
            <person name="Kallberg Y."/>
            <person name="Tangrot J."/>
            <person name="Rosling A."/>
        </authorList>
    </citation>
    <scope>NUCLEOTIDE SEQUENCE</scope>
    <source>
        <strain evidence="2">87-6 pot B 2015</strain>
    </source>
</reference>
<protein>
    <submittedName>
        <fullName evidence="2">16620_t:CDS:1</fullName>
    </submittedName>
</protein>
<accession>A0A9N9B8Y4</accession>